<accession>A0A918S577</accession>
<dbReference type="AlphaFoldDB" id="A0A918S577"/>
<dbReference type="GO" id="GO:0016747">
    <property type="term" value="F:acyltransferase activity, transferring groups other than amino-acyl groups"/>
    <property type="evidence" value="ECO:0007669"/>
    <property type="project" value="InterPro"/>
</dbReference>
<dbReference type="SUPFAM" id="SSF55729">
    <property type="entry name" value="Acyl-CoA N-acyltransferases (Nat)"/>
    <property type="match status" value="1"/>
</dbReference>
<sequence>MEFLKRTRLSKKEKEAILTLWNNEYPAKLNYSSLSNYENYLQNLSHQSHILLIDENKNIKGWYFDFIRDKEKWFAIILDSRVKGLGLGTEMLNLAKKKENILCGWVIDHNNDKTKNGKTYRSPLNFYLKNGFKKLPDQRLLPGKISAVKIKWTK</sequence>
<keyword evidence="3" id="KW-1185">Reference proteome</keyword>
<reference evidence="2" key="1">
    <citation type="journal article" date="2014" name="Int. J. Syst. Evol. Microbiol.">
        <title>Complete genome sequence of Corynebacterium casei LMG S-19264T (=DSM 44701T), isolated from a smear-ripened cheese.</title>
        <authorList>
            <consortium name="US DOE Joint Genome Institute (JGI-PGF)"/>
            <person name="Walter F."/>
            <person name="Albersmeier A."/>
            <person name="Kalinowski J."/>
            <person name="Ruckert C."/>
        </authorList>
    </citation>
    <scope>NUCLEOTIDE SEQUENCE</scope>
    <source>
        <strain evidence="2">KCTC 12719</strain>
    </source>
</reference>
<reference evidence="2" key="2">
    <citation type="submission" date="2020-09" db="EMBL/GenBank/DDBJ databases">
        <authorList>
            <person name="Sun Q."/>
            <person name="Kim S."/>
        </authorList>
    </citation>
    <scope>NUCLEOTIDE SEQUENCE</scope>
    <source>
        <strain evidence="2">KCTC 12719</strain>
    </source>
</reference>
<evidence type="ECO:0000259" key="1">
    <source>
        <dbReference type="PROSITE" id="PS51186"/>
    </source>
</evidence>
<dbReference type="Proteomes" id="UP000610456">
    <property type="component" value="Unassembled WGS sequence"/>
</dbReference>
<evidence type="ECO:0000313" key="2">
    <source>
        <dbReference type="EMBL" id="GHA24618.1"/>
    </source>
</evidence>
<proteinExistence type="predicted"/>
<organism evidence="2 3">
    <name type="scientific">Salinimicrobium marinum</name>
    <dbReference type="NCBI Taxonomy" id="680283"/>
    <lineage>
        <taxon>Bacteria</taxon>
        <taxon>Pseudomonadati</taxon>
        <taxon>Bacteroidota</taxon>
        <taxon>Flavobacteriia</taxon>
        <taxon>Flavobacteriales</taxon>
        <taxon>Flavobacteriaceae</taxon>
        <taxon>Salinimicrobium</taxon>
    </lineage>
</organism>
<gene>
    <name evidence="2" type="ORF">GCM10007103_02320</name>
</gene>
<comment type="caution">
    <text evidence="2">The sequence shown here is derived from an EMBL/GenBank/DDBJ whole genome shotgun (WGS) entry which is preliminary data.</text>
</comment>
<dbReference type="InterPro" id="IPR016181">
    <property type="entry name" value="Acyl_CoA_acyltransferase"/>
</dbReference>
<dbReference type="InterPro" id="IPR000182">
    <property type="entry name" value="GNAT_dom"/>
</dbReference>
<dbReference type="PROSITE" id="PS51186">
    <property type="entry name" value="GNAT"/>
    <property type="match status" value="1"/>
</dbReference>
<name>A0A918S577_9FLAO</name>
<dbReference type="Gene3D" id="3.40.630.30">
    <property type="match status" value="1"/>
</dbReference>
<dbReference type="EMBL" id="BMXB01000001">
    <property type="protein sequence ID" value="GHA24618.1"/>
    <property type="molecule type" value="Genomic_DNA"/>
</dbReference>
<protein>
    <recommendedName>
        <fullName evidence="1">N-acetyltransferase domain-containing protein</fullName>
    </recommendedName>
</protein>
<evidence type="ECO:0000313" key="3">
    <source>
        <dbReference type="Proteomes" id="UP000610456"/>
    </source>
</evidence>
<feature type="domain" description="N-acetyltransferase" evidence="1">
    <location>
        <begin position="1"/>
        <end position="154"/>
    </location>
</feature>
<dbReference type="RefSeq" id="WP_189602796.1">
    <property type="nucleotide sequence ID" value="NZ_BMXB01000001.1"/>
</dbReference>